<reference evidence="1 2" key="1">
    <citation type="submission" date="2016-07" db="EMBL/GenBank/DDBJ databases">
        <title>Pervasive Adenine N6-methylation of Active Genes in Fungi.</title>
        <authorList>
            <consortium name="DOE Joint Genome Institute"/>
            <person name="Mondo S.J."/>
            <person name="Dannebaum R.O."/>
            <person name="Kuo R.C."/>
            <person name="Labutti K."/>
            <person name="Haridas S."/>
            <person name="Kuo A."/>
            <person name="Salamov A."/>
            <person name="Ahrendt S.R."/>
            <person name="Lipzen A."/>
            <person name="Sullivan W."/>
            <person name="Andreopoulos W.B."/>
            <person name="Clum A."/>
            <person name="Lindquist E."/>
            <person name="Daum C."/>
            <person name="Ramamoorthy G.K."/>
            <person name="Gryganskyi A."/>
            <person name="Culley D."/>
            <person name="Magnuson J.K."/>
            <person name="James T.Y."/>
            <person name="O'Malley M.A."/>
            <person name="Stajich J.E."/>
            <person name="Spatafora J.W."/>
            <person name="Visel A."/>
            <person name="Grigoriev I.V."/>
        </authorList>
    </citation>
    <scope>NUCLEOTIDE SEQUENCE [LARGE SCALE GENOMIC DNA]</scope>
    <source>
        <strain evidence="1 2">12-1054</strain>
    </source>
</reference>
<accession>A0A1Y2FF48</accession>
<dbReference type="RefSeq" id="XP_040725439.1">
    <property type="nucleotide sequence ID" value="XM_040872246.1"/>
</dbReference>
<name>A0A1Y2FF48_PROLT</name>
<dbReference type="AlphaFoldDB" id="A0A1Y2FF48"/>
<keyword evidence="2" id="KW-1185">Reference proteome</keyword>
<evidence type="ECO:0000313" key="1">
    <source>
        <dbReference type="EMBL" id="ORY82568.1"/>
    </source>
</evidence>
<proteinExistence type="predicted"/>
<protein>
    <submittedName>
        <fullName evidence="1">Uncharacterized protein</fullName>
    </submittedName>
</protein>
<comment type="caution">
    <text evidence="1">The sequence shown here is derived from an EMBL/GenBank/DDBJ whole genome shotgun (WGS) entry which is preliminary data.</text>
</comment>
<dbReference type="GeneID" id="63788845"/>
<organism evidence="1 2">
    <name type="scientific">Protomyces lactucae-debilis</name>
    <dbReference type="NCBI Taxonomy" id="2754530"/>
    <lineage>
        <taxon>Eukaryota</taxon>
        <taxon>Fungi</taxon>
        <taxon>Dikarya</taxon>
        <taxon>Ascomycota</taxon>
        <taxon>Taphrinomycotina</taxon>
        <taxon>Taphrinomycetes</taxon>
        <taxon>Taphrinales</taxon>
        <taxon>Protomycetaceae</taxon>
        <taxon>Protomyces</taxon>
    </lineage>
</organism>
<dbReference type="EMBL" id="MCFI01000009">
    <property type="protein sequence ID" value="ORY82568.1"/>
    <property type="molecule type" value="Genomic_DNA"/>
</dbReference>
<dbReference type="Proteomes" id="UP000193685">
    <property type="component" value="Unassembled WGS sequence"/>
</dbReference>
<gene>
    <name evidence="1" type="ORF">BCR37DRAFT_413495</name>
</gene>
<sequence length="72" mass="7891">MTGVVRFFFIAARQSPAYLKSHATANAWNSNDVHSIKWRFSSAVVPKLLRLLVGDADITCSIDSIAALRDGL</sequence>
<evidence type="ECO:0000313" key="2">
    <source>
        <dbReference type="Proteomes" id="UP000193685"/>
    </source>
</evidence>